<protein>
    <submittedName>
        <fullName evidence="1">Uncharacterized protein</fullName>
    </submittedName>
</protein>
<accession>A0A5N6DVT1</accession>
<dbReference type="AlphaFoldDB" id="A0A5N6DVT1"/>
<dbReference type="Proteomes" id="UP000326532">
    <property type="component" value="Unassembled WGS sequence"/>
</dbReference>
<gene>
    <name evidence="1" type="ORF">BDV34DRAFT_32933</name>
</gene>
<dbReference type="VEuPathDB" id="FungiDB:BDV34DRAFT_32933"/>
<dbReference type="EMBL" id="ML734948">
    <property type="protein sequence ID" value="KAB8209199.1"/>
    <property type="molecule type" value="Genomic_DNA"/>
</dbReference>
<organism evidence="1 2">
    <name type="scientific">Aspergillus parasiticus</name>
    <dbReference type="NCBI Taxonomy" id="5067"/>
    <lineage>
        <taxon>Eukaryota</taxon>
        <taxon>Fungi</taxon>
        <taxon>Dikarya</taxon>
        <taxon>Ascomycota</taxon>
        <taxon>Pezizomycotina</taxon>
        <taxon>Eurotiomycetes</taxon>
        <taxon>Eurotiomycetidae</taxon>
        <taxon>Eurotiales</taxon>
        <taxon>Aspergillaceae</taxon>
        <taxon>Aspergillus</taxon>
        <taxon>Aspergillus subgen. Circumdati</taxon>
    </lineage>
</organism>
<evidence type="ECO:0000313" key="2">
    <source>
        <dbReference type="Proteomes" id="UP000326532"/>
    </source>
</evidence>
<keyword evidence="2" id="KW-1185">Reference proteome</keyword>
<evidence type="ECO:0000313" key="1">
    <source>
        <dbReference type="EMBL" id="KAB8209199.1"/>
    </source>
</evidence>
<sequence length="162" mass="18314">MEKLIECISVNHLHSGFATVERDLVVGVGHCSILRILCGEVLERVMTFSFTLTLLASRFLSPHSAASRSTLVRNLLIHLRSRSYMELIRVYVHTAGIVAQSDATFLIPFLAKPSCRISRAINFFVASLTRNIHDLVSPYGLYTAIDFWCRRDYLDVGKRSLQ</sequence>
<proteinExistence type="predicted"/>
<reference evidence="1 2" key="1">
    <citation type="submission" date="2019-04" db="EMBL/GenBank/DDBJ databases">
        <title>Fungal friends and foes A comparative genomics study of 23 Aspergillus species from section Flavi.</title>
        <authorList>
            <consortium name="DOE Joint Genome Institute"/>
            <person name="Kjaerbolling I."/>
            <person name="Vesth T.C."/>
            <person name="Frisvad J.C."/>
            <person name="Nybo J.L."/>
            <person name="Theobald S."/>
            <person name="Kildgaard S."/>
            <person name="Petersen T.I."/>
            <person name="Kuo A."/>
            <person name="Sato A."/>
            <person name="Lyhne E.K."/>
            <person name="Kogle M.E."/>
            <person name="Wiebenga A."/>
            <person name="Kun R.S."/>
            <person name="Lubbers R.J."/>
            <person name="Makela M.R."/>
            <person name="Barry K."/>
            <person name="Chovatia M."/>
            <person name="Clum A."/>
            <person name="Daum C."/>
            <person name="Haridas S."/>
            <person name="He G."/>
            <person name="LaButti K."/>
            <person name="Lipzen A."/>
            <person name="Mondo S."/>
            <person name="Pangilinan J."/>
            <person name="Riley R."/>
            <person name="Salamov A."/>
            <person name="Simmons B.A."/>
            <person name="Magnuson J.K."/>
            <person name="Henrissat B."/>
            <person name="Mortensen U.H."/>
            <person name="Larsen T.O."/>
            <person name="De vries R.P."/>
            <person name="Grigoriev I.V."/>
            <person name="Machida M."/>
            <person name="Baker S.E."/>
            <person name="Andersen M.R."/>
        </authorList>
    </citation>
    <scope>NUCLEOTIDE SEQUENCE [LARGE SCALE GENOMIC DNA]</scope>
    <source>
        <strain evidence="1 2">CBS 117618</strain>
    </source>
</reference>
<name>A0A5N6DVT1_ASPPA</name>